<evidence type="ECO:0000313" key="1">
    <source>
        <dbReference type="EMBL" id="MBX59150.1"/>
    </source>
</evidence>
<dbReference type="AlphaFoldDB" id="A0A2P2PWR5"/>
<sequence>MALGLMKLHLPVCCRRVDTEDWSRRARSTLCQ</sequence>
<accession>A0A2P2PWR5</accession>
<dbReference type="EMBL" id="GGEC01078666">
    <property type="protein sequence ID" value="MBX59150.1"/>
    <property type="molecule type" value="Transcribed_RNA"/>
</dbReference>
<proteinExistence type="predicted"/>
<name>A0A2P2PWR5_RHIMU</name>
<protein>
    <submittedName>
        <fullName evidence="1">Uncharacterized protein</fullName>
    </submittedName>
</protein>
<organism evidence="1">
    <name type="scientific">Rhizophora mucronata</name>
    <name type="common">Asiatic mangrove</name>
    <dbReference type="NCBI Taxonomy" id="61149"/>
    <lineage>
        <taxon>Eukaryota</taxon>
        <taxon>Viridiplantae</taxon>
        <taxon>Streptophyta</taxon>
        <taxon>Embryophyta</taxon>
        <taxon>Tracheophyta</taxon>
        <taxon>Spermatophyta</taxon>
        <taxon>Magnoliopsida</taxon>
        <taxon>eudicotyledons</taxon>
        <taxon>Gunneridae</taxon>
        <taxon>Pentapetalae</taxon>
        <taxon>rosids</taxon>
        <taxon>fabids</taxon>
        <taxon>Malpighiales</taxon>
        <taxon>Rhizophoraceae</taxon>
        <taxon>Rhizophora</taxon>
    </lineage>
</organism>
<reference evidence="1" key="1">
    <citation type="submission" date="2018-02" db="EMBL/GenBank/DDBJ databases">
        <title>Rhizophora mucronata_Transcriptome.</title>
        <authorList>
            <person name="Meera S.P."/>
            <person name="Sreeshan A."/>
            <person name="Augustine A."/>
        </authorList>
    </citation>
    <scope>NUCLEOTIDE SEQUENCE</scope>
    <source>
        <tissue evidence="1">Leaf</tissue>
    </source>
</reference>